<gene>
    <name evidence="1" type="ORF">ALQ08_00631</name>
</gene>
<dbReference type="AlphaFoldDB" id="A0A3M4K3N8"/>
<dbReference type="Proteomes" id="UP000269044">
    <property type="component" value="Unassembled WGS sequence"/>
</dbReference>
<protein>
    <submittedName>
        <fullName evidence="1">Uncharacterized protein</fullName>
    </submittedName>
</protein>
<comment type="caution">
    <text evidence="1">The sequence shown here is derived from an EMBL/GenBank/DDBJ whole genome shotgun (WGS) entry which is preliminary data.</text>
</comment>
<evidence type="ECO:0000313" key="1">
    <source>
        <dbReference type="EMBL" id="RMQ23870.1"/>
    </source>
</evidence>
<accession>A0A3M4K3N8</accession>
<reference evidence="1 2" key="1">
    <citation type="submission" date="2018-08" db="EMBL/GenBank/DDBJ databases">
        <title>Recombination of ecologically and evolutionarily significant loci maintains genetic cohesion in the Pseudomonas syringae species complex.</title>
        <authorList>
            <person name="Dillon M."/>
            <person name="Thakur S."/>
            <person name="Almeida R.N.D."/>
            <person name="Weir B.S."/>
            <person name="Guttman D.S."/>
        </authorList>
    </citation>
    <scope>NUCLEOTIDE SEQUENCE [LARGE SCALE GENOMIC DNA]</scope>
    <source>
        <strain evidence="1 2">ICMP 13052</strain>
    </source>
</reference>
<dbReference type="EMBL" id="RBRA01000159">
    <property type="protein sequence ID" value="RMQ23870.1"/>
    <property type="molecule type" value="Genomic_DNA"/>
</dbReference>
<organism evidence="1 2">
    <name type="scientific">Pseudomonas syringae pv. delphinii</name>
    <dbReference type="NCBI Taxonomy" id="192088"/>
    <lineage>
        <taxon>Bacteria</taxon>
        <taxon>Pseudomonadati</taxon>
        <taxon>Pseudomonadota</taxon>
        <taxon>Gammaproteobacteria</taxon>
        <taxon>Pseudomonadales</taxon>
        <taxon>Pseudomonadaceae</taxon>
        <taxon>Pseudomonas</taxon>
    </lineage>
</organism>
<evidence type="ECO:0000313" key="2">
    <source>
        <dbReference type="Proteomes" id="UP000269044"/>
    </source>
</evidence>
<sequence length="82" mass="8534">MASRRSAMALEQHGVADALGEISSHHMLKDGVPATGSEVSGQLSSRVLLLTQVTTIPAPAQAHPGFDMLAIGRVEIDNLLGC</sequence>
<dbReference type="RefSeq" id="WP_023383676.1">
    <property type="nucleotide sequence ID" value="NZ_RBRA01000159.1"/>
</dbReference>
<proteinExistence type="predicted"/>
<name>A0A3M4K3N8_9PSED</name>